<proteinExistence type="predicted"/>
<reference evidence="1 2" key="1">
    <citation type="submission" date="2020-07" db="EMBL/GenBank/DDBJ databases">
        <title>Moheibacter lacus sp. nov., a member of the family Flavobacteriaceae isolated from freshwater lake sediment.</title>
        <authorList>
            <person name="Liu Y."/>
        </authorList>
    </citation>
    <scope>NUCLEOTIDE SEQUENCE [LARGE SCALE GENOMIC DNA]</scope>
    <source>
        <strain evidence="1 2">BDHS18</strain>
    </source>
</reference>
<accession>A0A838ZT03</accession>
<dbReference type="RefSeq" id="WP_182043684.1">
    <property type="nucleotide sequence ID" value="NZ_JACDZE010000003.1"/>
</dbReference>
<sequence>MNPFKIFILIVMTFQLISCQKNKLTEEIQPEILTATYETMTRGESERGYNVLLEVKGLPKSTEIKQILLNKRLFDVHSFKNSENNHLMVEAFLPLQSRMIQNFKPPKPDNRPDGIIFEIDGKTYFYEIKFEL</sequence>
<name>A0A838ZT03_9FLAO</name>
<dbReference type="Proteomes" id="UP000552241">
    <property type="component" value="Unassembled WGS sequence"/>
</dbReference>
<gene>
    <name evidence="1" type="ORF">HU137_09875</name>
</gene>
<evidence type="ECO:0000313" key="2">
    <source>
        <dbReference type="Proteomes" id="UP000552241"/>
    </source>
</evidence>
<dbReference type="EMBL" id="JACDZE010000003">
    <property type="protein sequence ID" value="MBA5630079.1"/>
    <property type="molecule type" value="Genomic_DNA"/>
</dbReference>
<protein>
    <submittedName>
        <fullName evidence="1">Uncharacterized protein</fullName>
    </submittedName>
</protein>
<keyword evidence="2" id="KW-1185">Reference proteome</keyword>
<dbReference type="AlphaFoldDB" id="A0A838ZT03"/>
<organism evidence="1 2">
    <name type="scientific">Moheibacter lacus</name>
    <dbReference type="NCBI Taxonomy" id="2745851"/>
    <lineage>
        <taxon>Bacteria</taxon>
        <taxon>Pseudomonadati</taxon>
        <taxon>Bacteroidota</taxon>
        <taxon>Flavobacteriia</taxon>
        <taxon>Flavobacteriales</taxon>
        <taxon>Weeksellaceae</taxon>
        <taxon>Moheibacter</taxon>
    </lineage>
</organism>
<evidence type="ECO:0000313" key="1">
    <source>
        <dbReference type="EMBL" id="MBA5630079.1"/>
    </source>
</evidence>
<comment type="caution">
    <text evidence="1">The sequence shown here is derived from an EMBL/GenBank/DDBJ whole genome shotgun (WGS) entry which is preliminary data.</text>
</comment>